<sequence>MQKTPQPDTADEDYDLDRSAEASPPAVTSSSRKRPASHDASAGQARKRAPTACHICKSRKVKCSNDRPQCVGCVRLGCECVYPEQNYRLQTDPNSSMILHTLNEILQRLPPRDEGPAVTPVEARVLSKFPHGAPLPASSFPPDVTVALDATSVQYQRKTVTACDEPSEYMALDSVFRWPIFADSSATRWSQQTLFIADQEPEHNDVLTRRRGSTRLPPLNDYDDLVFLIHQFLRHVHIKNPVLDSKTLLGDTRIVAETGPLWDTRSCLVLLAAALGAIAAPFDPTTFPEDTPLGTSSHDLEARVRGEAYYHSARRRFGLLDRSMAACQCYLLSGIYLMYTIRPLQAWQSFNQASTVYLVYLRSHGRFGSEGNQWNDTQTPSLRSLEQRLYWSCLKSESEIRNEVPLPPSGLSEINYPHMFPSPPSADMLNIPLPNEFAAFSSGTLMAVSPQSTSTASSDSMDHALLHEQSWFYYLTEVSLLRLSNRIVQYFYSADSSSWLRVNILNMINAAEEFESQLEGWKESLPVPIRFWDPNLAPDKYTELHIATSGRYLRLKRLIYRPFLYRYVHLQVQDTLLRDTIQSYAEKCVQVCFHSTYAVGQTHRHHGSWFRCREDAVAALTLLSAKKVGLIKSMNMEMQAEYFLRTSINRLKYWEEESPDVKLARQIIELMCTEYSTLDPSLR</sequence>
<evidence type="ECO:0000313" key="6">
    <source>
        <dbReference type="Proteomes" id="UP000738349"/>
    </source>
</evidence>
<dbReference type="InterPro" id="IPR007219">
    <property type="entry name" value="XnlR_reg_dom"/>
</dbReference>
<dbReference type="OrthoDB" id="4356994at2759"/>
<dbReference type="Gene3D" id="4.10.240.10">
    <property type="entry name" value="Zn(2)-C6 fungal-type DNA-binding domain"/>
    <property type="match status" value="1"/>
</dbReference>
<dbReference type="GO" id="GO:0003677">
    <property type="term" value="F:DNA binding"/>
    <property type="evidence" value="ECO:0007669"/>
    <property type="project" value="InterPro"/>
</dbReference>
<dbReference type="PROSITE" id="PS50048">
    <property type="entry name" value="ZN2_CY6_FUNGAL_2"/>
    <property type="match status" value="1"/>
</dbReference>
<dbReference type="GO" id="GO:0008270">
    <property type="term" value="F:zinc ion binding"/>
    <property type="evidence" value="ECO:0007669"/>
    <property type="project" value="InterPro"/>
</dbReference>
<comment type="caution">
    <text evidence="5">The sequence shown here is derived from an EMBL/GenBank/DDBJ whole genome shotgun (WGS) entry which is preliminary data.</text>
</comment>
<dbReference type="Proteomes" id="UP000738349">
    <property type="component" value="Unassembled WGS sequence"/>
</dbReference>
<evidence type="ECO:0000313" key="5">
    <source>
        <dbReference type="EMBL" id="KAH7171405.1"/>
    </source>
</evidence>
<protein>
    <recommendedName>
        <fullName evidence="4">Zn(2)-C6 fungal-type domain-containing protein</fullName>
    </recommendedName>
</protein>
<dbReference type="SMART" id="SM00066">
    <property type="entry name" value="GAL4"/>
    <property type="match status" value="1"/>
</dbReference>
<proteinExistence type="predicted"/>
<keyword evidence="1" id="KW-0479">Metal-binding</keyword>
<feature type="region of interest" description="Disordered" evidence="3">
    <location>
        <begin position="1"/>
        <end position="48"/>
    </location>
</feature>
<keyword evidence="2" id="KW-0539">Nucleus</keyword>
<dbReference type="CDD" id="cd12148">
    <property type="entry name" value="fungal_TF_MHR"/>
    <property type="match status" value="1"/>
</dbReference>
<evidence type="ECO:0000256" key="3">
    <source>
        <dbReference type="SAM" id="MobiDB-lite"/>
    </source>
</evidence>
<organism evidence="5 6">
    <name type="scientific">Dactylonectria macrodidyma</name>
    <dbReference type="NCBI Taxonomy" id="307937"/>
    <lineage>
        <taxon>Eukaryota</taxon>
        <taxon>Fungi</taxon>
        <taxon>Dikarya</taxon>
        <taxon>Ascomycota</taxon>
        <taxon>Pezizomycotina</taxon>
        <taxon>Sordariomycetes</taxon>
        <taxon>Hypocreomycetidae</taxon>
        <taxon>Hypocreales</taxon>
        <taxon>Nectriaceae</taxon>
        <taxon>Dactylonectria</taxon>
    </lineage>
</organism>
<dbReference type="GO" id="GO:0006351">
    <property type="term" value="P:DNA-templated transcription"/>
    <property type="evidence" value="ECO:0007669"/>
    <property type="project" value="InterPro"/>
</dbReference>
<dbReference type="Pfam" id="PF00172">
    <property type="entry name" value="Zn_clus"/>
    <property type="match status" value="1"/>
</dbReference>
<dbReference type="PANTHER" id="PTHR47785:SF5">
    <property type="entry name" value="ZN(II)2CYS6 TRANSCRIPTION FACTOR (EUROFUNG)"/>
    <property type="match status" value="1"/>
</dbReference>
<dbReference type="SUPFAM" id="SSF57701">
    <property type="entry name" value="Zn2/Cys6 DNA-binding domain"/>
    <property type="match status" value="1"/>
</dbReference>
<dbReference type="GO" id="GO:0000981">
    <property type="term" value="F:DNA-binding transcription factor activity, RNA polymerase II-specific"/>
    <property type="evidence" value="ECO:0007669"/>
    <property type="project" value="InterPro"/>
</dbReference>
<accession>A0A9P9FT06</accession>
<keyword evidence="6" id="KW-1185">Reference proteome</keyword>
<dbReference type="InterPro" id="IPR001138">
    <property type="entry name" value="Zn2Cys6_DnaBD"/>
</dbReference>
<gene>
    <name evidence="5" type="ORF">EDB81DRAFT_197445</name>
</gene>
<dbReference type="Pfam" id="PF04082">
    <property type="entry name" value="Fungal_trans"/>
    <property type="match status" value="1"/>
</dbReference>
<evidence type="ECO:0000259" key="4">
    <source>
        <dbReference type="PROSITE" id="PS50048"/>
    </source>
</evidence>
<dbReference type="EMBL" id="JAGMUV010000002">
    <property type="protein sequence ID" value="KAH7171405.1"/>
    <property type="molecule type" value="Genomic_DNA"/>
</dbReference>
<name>A0A9P9FT06_9HYPO</name>
<reference evidence="5" key="1">
    <citation type="journal article" date="2021" name="Nat. Commun.">
        <title>Genetic determinants of endophytism in the Arabidopsis root mycobiome.</title>
        <authorList>
            <person name="Mesny F."/>
            <person name="Miyauchi S."/>
            <person name="Thiergart T."/>
            <person name="Pickel B."/>
            <person name="Atanasova L."/>
            <person name="Karlsson M."/>
            <person name="Huettel B."/>
            <person name="Barry K.W."/>
            <person name="Haridas S."/>
            <person name="Chen C."/>
            <person name="Bauer D."/>
            <person name="Andreopoulos W."/>
            <person name="Pangilinan J."/>
            <person name="LaButti K."/>
            <person name="Riley R."/>
            <person name="Lipzen A."/>
            <person name="Clum A."/>
            <person name="Drula E."/>
            <person name="Henrissat B."/>
            <person name="Kohler A."/>
            <person name="Grigoriev I.V."/>
            <person name="Martin F.M."/>
            <person name="Hacquard S."/>
        </authorList>
    </citation>
    <scope>NUCLEOTIDE SEQUENCE</scope>
    <source>
        <strain evidence="5">MPI-CAGE-AT-0147</strain>
    </source>
</reference>
<dbReference type="PROSITE" id="PS00463">
    <property type="entry name" value="ZN2_CY6_FUNGAL_1"/>
    <property type="match status" value="1"/>
</dbReference>
<dbReference type="CDD" id="cd00067">
    <property type="entry name" value="GAL4"/>
    <property type="match status" value="1"/>
</dbReference>
<evidence type="ECO:0000256" key="1">
    <source>
        <dbReference type="ARBA" id="ARBA00022723"/>
    </source>
</evidence>
<evidence type="ECO:0000256" key="2">
    <source>
        <dbReference type="ARBA" id="ARBA00023242"/>
    </source>
</evidence>
<dbReference type="InterPro" id="IPR036864">
    <property type="entry name" value="Zn2-C6_fun-type_DNA-bd_sf"/>
</dbReference>
<dbReference type="AlphaFoldDB" id="A0A9P9FT06"/>
<dbReference type="PANTHER" id="PTHR47785">
    <property type="entry name" value="ZN(II)2CYS6 TRANSCRIPTION FACTOR (EUROFUNG)-RELATED-RELATED"/>
    <property type="match status" value="1"/>
</dbReference>
<dbReference type="InterPro" id="IPR053181">
    <property type="entry name" value="EcdB-like_regulator"/>
</dbReference>
<feature type="domain" description="Zn(2)-C6 fungal-type" evidence="4">
    <location>
        <begin position="52"/>
        <end position="82"/>
    </location>
</feature>